<dbReference type="InParanoid" id="D7ELD4"/>
<dbReference type="EMBL" id="KQ972262">
    <property type="protein sequence ID" value="EFA12000.1"/>
    <property type="molecule type" value="Genomic_DNA"/>
</dbReference>
<evidence type="ECO:0000313" key="2">
    <source>
        <dbReference type="Proteomes" id="UP000007266"/>
    </source>
</evidence>
<evidence type="ECO:0000313" key="1">
    <source>
        <dbReference type="EMBL" id="EFA12000.1"/>
    </source>
</evidence>
<dbReference type="AlphaFoldDB" id="D7ELD4"/>
<gene>
    <name evidence="1" type="primary">GLEAN_05189</name>
    <name evidence="1" type="ORF">TcasGA2_TC005189</name>
</gene>
<proteinExistence type="predicted"/>
<keyword evidence="2" id="KW-1185">Reference proteome</keyword>
<accession>D7ELD4</accession>
<protein>
    <submittedName>
        <fullName evidence="1">Uncharacterized protein</fullName>
    </submittedName>
</protein>
<name>D7ELD4_TRICA</name>
<reference evidence="1 2" key="2">
    <citation type="journal article" date="2010" name="Nucleic Acids Res.">
        <title>BeetleBase in 2010: revisions to provide comprehensive genomic information for Tribolium castaneum.</title>
        <authorList>
            <person name="Kim H.S."/>
            <person name="Murphy T."/>
            <person name="Xia J."/>
            <person name="Caragea D."/>
            <person name="Park Y."/>
            <person name="Beeman R.W."/>
            <person name="Lorenzen M.D."/>
            <person name="Butcher S."/>
            <person name="Manak J.R."/>
            <person name="Brown S.J."/>
        </authorList>
    </citation>
    <scope>NUCLEOTIDE SEQUENCE [LARGE SCALE GENOMIC DNA]</scope>
    <source>
        <strain evidence="1 2">Georgia GA2</strain>
    </source>
</reference>
<organism evidence="1 2">
    <name type="scientific">Tribolium castaneum</name>
    <name type="common">Red flour beetle</name>
    <dbReference type="NCBI Taxonomy" id="7070"/>
    <lineage>
        <taxon>Eukaryota</taxon>
        <taxon>Metazoa</taxon>
        <taxon>Ecdysozoa</taxon>
        <taxon>Arthropoda</taxon>
        <taxon>Hexapoda</taxon>
        <taxon>Insecta</taxon>
        <taxon>Pterygota</taxon>
        <taxon>Neoptera</taxon>
        <taxon>Endopterygota</taxon>
        <taxon>Coleoptera</taxon>
        <taxon>Polyphaga</taxon>
        <taxon>Cucujiformia</taxon>
        <taxon>Tenebrionidae</taxon>
        <taxon>Tenebrionidae incertae sedis</taxon>
        <taxon>Tribolium</taxon>
    </lineage>
</organism>
<dbReference type="HOGENOM" id="CLU_2834471_0_0_1"/>
<reference evidence="1 2" key="1">
    <citation type="journal article" date="2008" name="Nature">
        <title>The genome of the model beetle and pest Tribolium castaneum.</title>
        <authorList>
            <consortium name="Tribolium Genome Sequencing Consortium"/>
            <person name="Richards S."/>
            <person name="Gibbs R.A."/>
            <person name="Weinstock G.M."/>
            <person name="Brown S.J."/>
            <person name="Denell R."/>
            <person name="Beeman R.W."/>
            <person name="Gibbs R."/>
            <person name="Beeman R.W."/>
            <person name="Brown S.J."/>
            <person name="Bucher G."/>
            <person name="Friedrich M."/>
            <person name="Grimmelikhuijzen C.J."/>
            <person name="Klingler M."/>
            <person name="Lorenzen M."/>
            <person name="Richards S."/>
            <person name="Roth S."/>
            <person name="Schroder R."/>
            <person name="Tautz D."/>
            <person name="Zdobnov E.M."/>
            <person name="Muzny D."/>
            <person name="Gibbs R.A."/>
            <person name="Weinstock G.M."/>
            <person name="Attaway T."/>
            <person name="Bell S."/>
            <person name="Buhay C.J."/>
            <person name="Chandrabose M.N."/>
            <person name="Chavez D."/>
            <person name="Clerk-Blankenburg K.P."/>
            <person name="Cree A."/>
            <person name="Dao M."/>
            <person name="Davis C."/>
            <person name="Chacko J."/>
            <person name="Dinh H."/>
            <person name="Dugan-Rocha S."/>
            <person name="Fowler G."/>
            <person name="Garner T.T."/>
            <person name="Garnes J."/>
            <person name="Gnirke A."/>
            <person name="Hawes A."/>
            <person name="Hernandez J."/>
            <person name="Hines S."/>
            <person name="Holder M."/>
            <person name="Hume J."/>
            <person name="Jhangiani S.N."/>
            <person name="Joshi V."/>
            <person name="Khan Z.M."/>
            <person name="Jackson L."/>
            <person name="Kovar C."/>
            <person name="Kowis A."/>
            <person name="Lee S."/>
            <person name="Lewis L.R."/>
            <person name="Margolis J."/>
            <person name="Morgan M."/>
            <person name="Nazareth L.V."/>
            <person name="Nguyen N."/>
            <person name="Okwuonu G."/>
            <person name="Parker D."/>
            <person name="Richards S."/>
            <person name="Ruiz S.J."/>
            <person name="Santibanez J."/>
            <person name="Savard J."/>
            <person name="Scherer S.E."/>
            <person name="Schneider B."/>
            <person name="Sodergren E."/>
            <person name="Tautz D."/>
            <person name="Vattahil S."/>
            <person name="Villasana D."/>
            <person name="White C.S."/>
            <person name="Wright R."/>
            <person name="Park Y."/>
            <person name="Beeman R.W."/>
            <person name="Lord J."/>
            <person name="Oppert B."/>
            <person name="Lorenzen M."/>
            <person name="Brown S."/>
            <person name="Wang L."/>
            <person name="Savard J."/>
            <person name="Tautz D."/>
            <person name="Richards S."/>
            <person name="Weinstock G."/>
            <person name="Gibbs R.A."/>
            <person name="Liu Y."/>
            <person name="Worley K."/>
            <person name="Weinstock G."/>
            <person name="Elsik C.G."/>
            <person name="Reese J.T."/>
            <person name="Elhaik E."/>
            <person name="Landan G."/>
            <person name="Graur D."/>
            <person name="Arensburger P."/>
            <person name="Atkinson P."/>
            <person name="Beeman R.W."/>
            <person name="Beidler J."/>
            <person name="Brown S.J."/>
            <person name="Demuth J.P."/>
            <person name="Drury D.W."/>
            <person name="Du Y.Z."/>
            <person name="Fujiwara H."/>
            <person name="Lorenzen M."/>
            <person name="Maselli V."/>
            <person name="Osanai M."/>
            <person name="Park Y."/>
            <person name="Robertson H.M."/>
            <person name="Tu Z."/>
            <person name="Wang J.J."/>
            <person name="Wang S."/>
            <person name="Richards S."/>
            <person name="Song H."/>
            <person name="Zhang L."/>
            <person name="Sodergren E."/>
            <person name="Werner D."/>
            <person name="Stanke M."/>
            <person name="Morgenstern B."/>
            <person name="Solovyev V."/>
            <person name="Kosarev P."/>
            <person name="Brown G."/>
            <person name="Chen H.C."/>
            <person name="Ermolaeva O."/>
            <person name="Hlavina W."/>
            <person name="Kapustin Y."/>
            <person name="Kiryutin B."/>
            <person name="Kitts P."/>
            <person name="Maglott D."/>
            <person name="Pruitt K."/>
            <person name="Sapojnikov V."/>
            <person name="Souvorov A."/>
            <person name="Mackey A.J."/>
            <person name="Waterhouse R.M."/>
            <person name="Wyder S."/>
            <person name="Zdobnov E.M."/>
            <person name="Zdobnov E.M."/>
            <person name="Wyder S."/>
            <person name="Kriventseva E.V."/>
            <person name="Kadowaki T."/>
            <person name="Bork P."/>
            <person name="Aranda M."/>
            <person name="Bao R."/>
            <person name="Beermann A."/>
            <person name="Berns N."/>
            <person name="Bolognesi R."/>
            <person name="Bonneton F."/>
            <person name="Bopp D."/>
            <person name="Brown S.J."/>
            <person name="Bucher G."/>
            <person name="Butts T."/>
            <person name="Chaumot A."/>
            <person name="Denell R.E."/>
            <person name="Ferrier D.E."/>
            <person name="Friedrich M."/>
            <person name="Gordon C.M."/>
            <person name="Jindra M."/>
            <person name="Klingler M."/>
            <person name="Lan Q."/>
            <person name="Lattorff H.M."/>
            <person name="Laudet V."/>
            <person name="von Levetsow C."/>
            <person name="Liu Z."/>
            <person name="Lutz R."/>
            <person name="Lynch J.A."/>
            <person name="da Fonseca R.N."/>
            <person name="Posnien N."/>
            <person name="Reuter R."/>
            <person name="Roth S."/>
            <person name="Savard J."/>
            <person name="Schinko J.B."/>
            <person name="Schmitt C."/>
            <person name="Schoppmeier M."/>
            <person name="Schroder R."/>
            <person name="Shippy T.D."/>
            <person name="Simonnet F."/>
            <person name="Marques-Souza H."/>
            <person name="Tautz D."/>
            <person name="Tomoyasu Y."/>
            <person name="Trauner J."/>
            <person name="Van der Zee M."/>
            <person name="Vervoort M."/>
            <person name="Wittkopp N."/>
            <person name="Wimmer E.A."/>
            <person name="Yang X."/>
            <person name="Jones A.K."/>
            <person name="Sattelle D.B."/>
            <person name="Ebert P.R."/>
            <person name="Nelson D."/>
            <person name="Scott J.G."/>
            <person name="Beeman R.W."/>
            <person name="Muthukrishnan S."/>
            <person name="Kramer K.J."/>
            <person name="Arakane Y."/>
            <person name="Beeman R.W."/>
            <person name="Zhu Q."/>
            <person name="Hogenkamp D."/>
            <person name="Dixit R."/>
            <person name="Oppert B."/>
            <person name="Jiang H."/>
            <person name="Zou Z."/>
            <person name="Marshall J."/>
            <person name="Elpidina E."/>
            <person name="Vinokurov K."/>
            <person name="Oppert C."/>
            <person name="Zou Z."/>
            <person name="Evans J."/>
            <person name="Lu Z."/>
            <person name="Zhao P."/>
            <person name="Sumathipala N."/>
            <person name="Altincicek B."/>
            <person name="Vilcinskas A."/>
            <person name="Williams M."/>
            <person name="Hultmark D."/>
            <person name="Hetru C."/>
            <person name="Jiang H."/>
            <person name="Grimmelikhuijzen C.J."/>
            <person name="Hauser F."/>
            <person name="Cazzamali G."/>
            <person name="Williamson M."/>
            <person name="Park Y."/>
            <person name="Li B."/>
            <person name="Tanaka Y."/>
            <person name="Predel R."/>
            <person name="Neupert S."/>
            <person name="Schachtner J."/>
            <person name="Verleyen P."/>
            <person name="Raible F."/>
            <person name="Bork P."/>
            <person name="Friedrich M."/>
            <person name="Walden K.K."/>
            <person name="Robertson H.M."/>
            <person name="Angeli S."/>
            <person name="Foret S."/>
            <person name="Bucher G."/>
            <person name="Schuetz S."/>
            <person name="Maleszka R."/>
            <person name="Wimmer E.A."/>
            <person name="Beeman R.W."/>
            <person name="Lorenzen M."/>
            <person name="Tomoyasu Y."/>
            <person name="Miller S.C."/>
            <person name="Grossmann D."/>
            <person name="Bucher G."/>
        </authorList>
    </citation>
    <scope>NUCLEOTIDE SEQUENCE [LARGE SCALE GENOMIC DNA]</scope>
    <source>
        <strain evidence="1 2">Georgia GA2</strain>
    </source>
</reference>
<dbReference type="PhylomeDB" id="D7ELD4"/>
<dbReference type="Proteomes" id="UP000007266">
    <property type="component" value="Unassembled WGS sequence"/>
</dbReference>
<sequence>MLYQFILDAKLVYIIQYGPVISGLTYGTFYYNKYQITPSIMLYSSTLFCAIDATETVEREVCPKIP</sequence>